<keyword evidence="1" id="KW-1133">Transmembrane helix</keyword>
<reference evidence="2 3" key="1">
    <citation type="submission" date="2017-08" db="EMBL/GenBank/DDBJ databases">
        <title>Draft genome sequence of filamentous cyanobacterium Calothrix elsteri CCALA 953.</title>
        <authorList>
            <person name="Gagunashvili A.N."/>
            <person name="Elster J."/>
            <person name="Andresson O.S."/>
        </authorList>
    </citation>
    <scope>NUCLEOTIDE SEQUENCE [LARGE SCALE GENOMIC DNA]</scope>
    <source>
        <strain evidence="2 3">CCALA 953</strain>
    </source>
</reference>
<organism evidence="2 3">
    <name type="scientific">Brunnivagina elsteri CCALA 953</name>
    <dbReference type="NCBI Taxonomy" id="987040"/>
    <lineage>
        <taxon>Bacteria</taxon>
        <taxon>Bacillati</taxon>
        <taxon>Cyanobacteriota</taxon>
        <taxon>Cyanophyceae</taxon>
        <taxon>Nostocales</taxon>
        <taxon>Calotrichaceae</taxon>
        <taxon>Brunnivagina</taxon>
    </lineage>
</organism>
<feature type="transmembrane region" description="Helical" evidence="1">
    <location>
        <begin position="21"/>
        <end position="43"/>
    </location>
</feature>
<comment type="caution">
    <text evidence="2">The sequence shown here is derived from an EMBL/GenBank/DDBJ whole genome shotgun (WGS) entry which is preliminary data.</text>
</comment>
<keyword evidence="1" id="KW-0472">Membrane</keyword>
<name>A0A2A2TJY4_9CYAN</name>
<keyword evidence="1" id="KW-0812">Transmembrane</keyword>
<accession>A0A2A2TJY4</accession>
<dbReference type="AlphaFoldDB" id="A0A2A2TJY4"/>
<protein>
    <submittedName>
        <fullName evidence="2">Uncharacterized protein</fullName>
    </submittedName>
</protein>
<proteinExistence type="predicted"/>
<dbReference type="EMBL" id="NTFS01000094">
    <property type="protein sequence ID" value="PAX55895.1"/>
    <property type="molecule type" value="Genomic_DNA"/>
</dbReference>
<evidence type="ECO:0000256" key="1">
    <source>
        <dbReference type="SAM" id="Phobius"/>
    </source>
</evidence>
<dbReference type="Proteomes" id="UP000218238">
    <property type="component" value="Unassembled WGS sequence"/>
</dbReference>
<sequence length="61" mass="6994">MLLKKQIINKVKIKIGKLIEITIKFIIAMTAVTPVEYHALMYYRLLGSCSTHKYLNFPVPG</sequence>
<keyword evidence="3" id="KW-1185">Reference proteome</keyword>
<gene>
    <name evidence="2" type="ORF">CK510_10810</name>
</gene>
<evidence type="ECO:0000313" key="3">
    <source>
        <dbReference type="Proteomes" id="UP000218238"/>
    </source>
</evidence>
<evidence type="ECO:0000313" key="2">
    <source>
        <dbReference type="EMBL" id="PAX55895.1"/>
    </source>
</evidence>